<evidence type="ECO:0000256" key="1">
    <source>
        <dbReference type="SAM" id="MobiDB-lite"/>
    </source>
</evidence>
<name>A0AAE3T5K6_RALSL</name>
<gene>
    <name evidence="2" type="ORF">LBW55_22115</name>
</gene>
<accession>A0AAE3T5K6</accession>
<comment type="caution">
    <text evidence="2">The sequence shown here is derived from an EMBL/GenBank/DDBJ whole genome shotgun (WGS) entry which is preliminary data.</text>
</comment>
<proteinExistence type="predicted"/>
<feature type="compositionally biased region" description="Basic and acidic residues" evidence="1">
    <location>
        <begin position="263"/>
        <end position="278"/>
    </location>
</feature>
<evidence type="ECO:0000313" key="2">
    <source>
        <dbReference type="EMBL" id="MDB0524306.1"/>
    </source>
</evidence>
<dbReference type="AlphaFoldDB" id="A0AAE3T5K6"/>
<sequence>MSGTRGEIEVFFRTLLLGDFEEEQSTSGQIVGGLISMVPVLGQVMEARDLTGAIFLINKRGGFQYAESTQLVNLGFAAFGVIPEIGAAFKTVFKPLWKERRAAKGAVHSGLEAVEGLLGLGKGGAIKWIRQELLGKWVARTNAAIIQVESALAATVELTEFIATASGWKEWLIPAPVQDLAKELLPSLKKLQGQVREPLQRASDEIHAFLEDLLGEQAAAIVMAVGERAAVGSATPAARAHTGNNKADKHPKGHTPERQAPTKVRESDRTSAKKDHGPVHTAVQLTRKAFRDLASQEKGLVGEHVADYHEAKRLEGAWPHDELQGSWAPTTVKKLNVDRRPVNLKLIDLPKVNHAGLDAVWLHGSSYTVTEAKARESIGAAYGLGKYLAKEGKIPAVTGLTPENELLHYLLSDSSDKRGTVTPMVQMSAEWVEDRSKREGLDPQAELALRQVNVSRYHRRTVLVTFESSGALDHAQALVDIHAGKKGNDVHPHPEHGITKEWEAASIDAVVKARDRAREAKKVQTSSPPGGGTSTSGTKASRAPRNSK</sequence>
<dbReference type="CDD" id="cd20746">
    <property type="entry name" value="FIX_Ntox15_NUC_DUF4112_RhsA-like"/>
    <property type="match status" value="1"/>
</dbReference>
<feature type="region of interest" description="Disordered" evidence="1">
    <location>
        <begin position="233"/>
        <end position="279"/>
    </location>
</feature>
<organism evidence="2 3">
    <name type="scientific">Ralstonia solanacearum</name>
    <name type="common">Pseudomonas solanacearum</name>
    <dbReference type="NCBI Taxonomy" id="305"/>
    <lineage>
        <taxon>Bacteria</taxon>
        <taxon>Pseudomonadati</taxon>
        <taxon>Pseudomonadota</taxon>
        <taxon>Betaproteobacteria</taxon>
        <taxon>Burkholderiales</taxon>
        <taxon>Burkholderiaceae</taxon>
        <taxon>Ralstonia</taxon>
        <taxon>Ralstonia solanacearum species complex</taxon>
    </lineage>
</organism>
<dbReference type="EMBL" id="JAIVEX010000013">
    <property type="protein sequence ID" value="MDB0524306.1"/>
    <property type="molecule type" value="Genomic_DNA"/>
</dbReference>
<feature type="region of interest" description="Disordered" evidence="1">
    <location>
        <begin position="513"/>
        <end position="548"/>
    </location>
</feature>
<dbReference type="Proteomes" id="UP001143674">
    <property type="component" value="Unassembled WGS sequence"/>
</dbReference>
<evidence type="ECO:0000313" key="3">
    <source>
        <dbReference type="Proteomes" id="UP001143674"/>
    </source>
</evidence>
<reference evidence="2" key="1">
    <citation type="submission" date="2021-09" db="EMBL/GenBank/DDBJ databases">
        <title>Genomic analysis of Ralstonia spp.</title>
        <authorList>
            <person name="Aburjaile F."/>
            <person name="Ariute J.C."/>
            <person name="Pais A.K.L."/>
            <person name="Albuquerque G.M.R."/>
            <person name="Silva A.M.F."/>
            <person name="Brenig B."/>
            <person name="Azevedo V."/>
            <person name="Matiuzzi M."/>
            <person name="Ramos R."/>
            <person name="Goes-Neto A."/>
            <person name="Soares S."/>
            <person name="Iseppon A.M.B."/>
            <person name="Souza E."/>
            <person name="Gama M."/>
        </authorList>
    </citation>
    <scope>NUCLEOTIDE SEQUENCE</scope>
    <source>
        <strain evidence="2">B4</strain>
    </source>
</reference>
<feature type="compositionally biased region" description="Basic and acidic residues" evidence="1">
    <location>
        <begin position="246"/>
        <end position="257"/>
    </location>
</feature>
<dbReference type="InterPro" id="IPR049802">
    <property type="entry name" value="RhsC-like_FIX"/>
</dbReference>
<protein>
    <submittedName>
        <fullName evidence="2">Uncharacterized protein</fullName>
    </submittedName>
</protein>
<feature type="compositionally biased region" description="Basic and acidic residues" evidence="1">
    <location>
        <begin position="513"/>
        <end position="522"/>
    </location>
</feature>
<dbReference type="RefSeq" id="WP_184849032.1">
    <property type="nucleotide sequence ID" value="NZ_JABZEH010000001.1"/>
</dbReference>